<protein>
    <submittedName>
        <fullName evidence="2">Glycosyltransferase</fullName>
    </submittedName>
</protein>
<dbReference type="InterPro" id="IPR001296">
    <property type="entry name" value="Glyco_trans_1"/>
</dbReference>
<name>A0A3Q9TDW6_9LACT</name>
<dbReference type="CDD" id="cd03801">
    <property type="entry name" value="GT4_PimA-like"/>
    <property type="match status" value="1"/>
</dbReference>
<accession>A0A3Q9TDW6</accession>
<evidence type="ECO:0000313" key="2">
    <source>
        <dbReference type="EMBL" id="AZY91876.1"/>
    </source>
</evidence>
<organism evidence="2">
    <name type="scientific">Lactococcus lactis</name>
    <dbReference type="NCBI Taxonomy" id="1358"/>
    <lineage>
        <taxon>Bacteria</taxon>
        <taxon>Bacillati</taxon>
        <taxon>Bacillota</taxon>
        <taxon>Bacilli</taxon>
        <taxon>Lactobacillales</taxon>
        <taxon>Streptococcaceae</taxon>
        <taxon>Lactococcus</taxon>
    </lineage>
</organism>
<dbReference type="AlphaFoldDB" id="A0A3Q9TDW6"/>
<feature type="domain" description="Glycosyl transferase family 1" evidence="1">
    <location>
        <begin position="170"/>
        <end position="329"/>
    </location>
</feature>
<dbReference type="GO" id="GO:0016757">
    <property type="term" value="F:glycosyltransferase activity"/>
    <property type="evidence" value="ECO:0007669"/>
    <property type="project" value="InterPro"/>
</dbReference>
<dbReference type="Pfam" id="PF00534">
    <property type="entry name" value="Glycos_transf_1"/>
    <property type="match status" value="1"/>
</dbReference>
<dbReference type="Gene3D" id="3.40.50.2000">
    <property type="entry name" value="Glycogen Phosphorylase B"/>
    <property type="match status" value="2"/>
</dbReference>
<keyword evidence="2" id="KW-0808">Transferase</keyword>
<dbReference type="SUPFAM" id="SSF53756">
    <property type="entry name" value="UDP-Glycosyltransferase/glycogen phosphorylase"/>
    <property type="match status" value="1"/>
</dbReference>
<reference evidence="2" key="1">
    <citation type="journal article" date="2019" name="FEMS Microbiol. Lett.">
        <title>High-throughput screening for texturing Lactococcus strains.</title>
        <authorList>
            <person name="Poulsen V.K."/>
            <person name="Derkx P."/>
            <person name="Oregaard G."/>
        </authorList>
    </citation>
    <scope>NUCLEOTIDE SEQUENCE</scope>
    <source>
        <strain evidence="2">Lll7</strain>
    </source>
</reference>
<dbReference type="PANTHER" id="PTHR12526">
    <property type="entry name" value="GLYCOSYLTRANSFERASE"/>
    <property type="match status" value="1"/>
</dbReference>
<proteinExistence type="predicted"/>
<dbReference type="EMBL" id="MH678630">
    <property type="protein sequence ID" value="AZY91876.1"/>
    <property type="molecule type" value="Genomic_DNA"/>
</dbReference>
<sequence length="353" mass="39809">MKVLMLGNDPSVKGGITSVISQLLAHDWNSEGIDMKFIPTYVETNNVRKILFFAKALRRINKELKTNKPDVVHMHMSYKGSFTRKFFLHKLCKKNNIPDIIHLHGSEFKKWFDESDDKKKEQIQTLLKESAGFIVLGDKWNKAVKEIEPKTNTVVVSNTVHIPDYTVEWKQPFTVLFMGVLIKRKGVADLINAIYLLNKENKLDNVRLVIAGSGAEEAELKAMCTQLVLDNYIEFSGWTAGEKKEKLFRESQMLVLPSYNEGLPIAILEAISCGMPVVATNVGDISSAVIDGENGYLIEPGDVLAIKQAIEKIVWDPEVFNKMVTASRQLAESGFSDEKYFSCINDLYKEIGD</sequence>
<evidence type="ECO:0000259" key="1">
    <source>
        <dbReference type="Pfam" id="PF00534"/>
    </source>
</evidence>